<feature type="transmembrane region" description="Helical" evidence="6">
    <location>
        <begin position="117"/>
        <end position="138"/>
    </location>
</feature>
<evidence type="ECO:0000256" key="5">
    <source>
        <dbReference type="ARBA" id="ARBA00023136"/>
    </source>
</evidence>
<gene>
    <name evidence="8" type="ORF">ES319_A05G317400v1</name>
</gene>
<feature type="domain" description="Yip1" evidence="7">
    <location>
        <begin position="102"/>
        <end position="264"/>
    </location>
</feature>
<feature type="transmembrane region" description="Helical" evidence="6">
    <location>
        <begin position="193"/>
        <end position="211"/>
    </location>
</feature>
<feature type="transmembrane region" description="Helical" evidence="6">
    <location>
        <begin position="217"/>
        <end position="238"/>
    </location>
</feature>
<dbReference type="GO" id="GO:0031267">
    <property type="term" value="F:small GTPase binding"/>
    <property type="evidence" value="ECO:0007669"/>
    <property type="project" value="InterPro"/>
</dbReference>
<reference evidence="9" key="1">
    <citation type="journal article" date="2020" name="Nat. Genet.">
        <title>Genomic diversifications of five Gossypium allopolyploid species and their impact on cotton improvement.</title>
        <authorList>
            <person name="Chen Z.J."/>
            <person name="Sreedasyam A."/>
            <person name="Ando A."/>
            <person name="Song Q."/>
            <person name="De Santiago L.M."/>
            <person name="Hulse-Kemp A.M."/>
            <person name="Ding M."/>
            <person name="Ye W."/>
            <person name="Kirkbride R.C."/>
            <person name="Jenkins J."/>
            <person name="Plott C."/>
            <person name="Lovell J."/>
            <person name="Lin Y.M."/>
            <person name="Vaughn R."/>
            <person name="Liu B."/>
            <person name="Simpson S."/>
            <person name="Scheffler B.E."/>
            <person name="Wen L."/>
            <person name="Saski C.A."/>
            <person name="Grover C.E."/>
            <person name="Hu G."/>
            <person name="Conover J.L."/>
            <person name="Carlson J.W."/>
            <person name="Shu S."/>
            <person name="Boston L.B."/>
            <person name="Williams M."/>
            <person name="Peterson D.G."/>
            <person name="McGee K."/>
            <person name="Jones D.C."/>
            <person name="Wendel J.F."/>
            <person name="Stelly D.M."/>
            <person name="Grimwood J."/>
            <person name="Schmutz J."/>
        </authorList>
    </citation>
    <scope>NUCLEOTIDE SEQUENCE [LARGE SCALE GENOMIC DNA]</scope>
    <source>
        <strain evidence="9">cv. 3-79</strain>
    </source>
</reference>
<keyword evidence="3 6" id="KW-0812">Transmembrane</keyword>
<name>A0A5J5VWH2_GOSBA</name>
<evidence type="ECO:0000256" key="3">
    <source>
        <dbReference type="ARBA" id="ARBA00022692"/>
    </source>
</evidence>
<keyword evidence="5 6" id="KW-0472">Membrane</keyword>
<keyword evidence="4 6" id="KW-1133">Transmembrane helix</keyword>
<keyword evidence="9" id="KW-1185">Reference proteome</keyword>
<evidence type="ECO:0000313" key="9">
    <source>
        <dbReference type="Proteomes" id="UP000327439"/>
    </source>
</evidence>
<dbReference type="Pfam" id="PF04893">
    <property type="entry name" value="Yip1"/>
    <property type="match status" value="1"/>
</dbReference>
<comment type="subcellular location">
    <subcellularLocation>
        <location evidence="6">Golgi apparatus membrane</location>
        <topology evidence="6">Multi-pass membrane protein</topology>
    </subcellularLocation>
    <subcellularLocation>
        <location evidence="1">Membrane</location>
        <topology evidence="1">Multi-pass membrane protein</topology>
    </subcellularLocation>
</comment>
<sequence>MEESSYSNLSTSHLLGSVPAVTNEEKKASYEVPEANMQIFPPNNASGGGRGRGYQTLEAPTEEFEQQPPNNWSGVFSISSYTQYFNVDTDVVIYRLISSFYPVTGDFFSKIDANPDLYGLIWITTTLVFMLASFGNWATYLMQKHSDGTTSWSFDVGYINAAAVGIYGYAVVVPMAFNFLLQYLGSNASLVRFWCMWGYSFSIFIPTALLLLIPVEILRWIIILIAGSASSCFVALNLKSYIEGANDLKMMVVAAFLLQMALAIFIKVWFFPWSTYVDYPSI</sequence>
<dbReference type="InterPro" id="IPR039765">
    <property type="entry name" value="Yip5/YIPF1/YIPF2"/>
</dbReference>
<dbReference type="GO" id="GO:0000139">
    <property type="term" value="C:Golgi membrane"/>
    <property type="evidence" value="ECO:0007669"/>
    <property type="project" value="UniProtKB-SubCell"/>
</dbReference>
<dbReference type="AlphaFoldDB" id="A0A5J5VWH2"/>
<dbReference type="OrthoDB" id="10256463at2759"/>
<proteinExistence type="inferred from homology"/>
<dbReference type="PANTHER" id="PTHR12822:SF5">
    <property type="entry name" value="PROTEIN YIP"/>
    <property type="match status" value="1"/>
</dbReference>
<feature type="transmembrane region" description="Helical" evidence="6">
    <location>
        <begin position="158"/>
        <end position="181"/>
    </location>
</feature>
<organism evidence="8 9">
    <name type="scientific">Gossypium barbadense</name>
    <name type="common">Sea Island cotton</name>
    <name type="synonym">Hibiscus barbadensis</name>
    <dbReference type="NCBI Taxonomy" id="3634"/>
    <lineage>
        <taxon>Eukaryota</taxon>
        <taxon>Viridiplantae</taxon>
        <taxon>Streptophyta</taxon>
        <taxon>Embryophyta</taxon>
        <taxon>Tracheophyta</taxon>
        <taxon>Spermatophyta</taxon>
        <taxon>Magnoliopsida</taxon>
        <taxon>eudicotyledons</taxon>
        <taxon>Gunneridae</taxon>
        <taxon>Pentapetalae</taxon>
        <taxon>rosids</taxon>
        <taxon>malvids</taxon>
        <taxon>Malvales</taxon>
        <taxon>Malvaceae</taxon>
        <taxon>Malvoideae</taxon>
        <taxon>Gossypium</taxon>
    </lineage>
</organism>
<dbReference type="Proteomes" id="UP000327439">
    <property type="component" value="Chromosome A05"/>
</dbReference>
<dbReference type="PANTHER" id="PTHR12822">
    <property type="entry name" value="PROTEIN YIPF"/>
    <property type="match status" value="1"/>
</dbReference>
<feature type="transmembrane region" description="Helical" evidence="6">
    <location>
        <begin position="250"/>
        <end position="271"/>
    </location>
</feature>
<evidence type="ECO:0000256" key="1">
    <source>
        <dbReference type="ARBA" id="ARBA00004141"/>
    </source>
</evidence>
<comment type="similarity">
    <text evidence="2 6">Belongs to the YIP1 family.</text>
</comment>
<accession>A0A5J5VWH2</accession>
<dbReference type="EMBL" id="CM018206">
    <property type="protein sequence ID" value="KAB2084180.1"/>
    <property type="molecule type" value="Genomic_DNA"/>
</dbReference>
<dbReference type="InterPro" id="IPR006977">
    <property type="entry name" value="Yip1_dom"/>
</dbReference>
<evidence type="ECO:0000256" key="2">
    <source>
        <dbReference type="ARBA" id="ARBA00010596"/>
    </source>
</evidence>
<evidence type="ECO:0000313" key="8">
    <source>
        <dbReference type="EMBL" id="KAB2084180.1"/>
    </source>
</evidence>
<dbReference type="GO" id="GO:0016192">
    <property type="term" value="P:vesicle-mediated transport"/>
    <property type="evidence" value="ECO:0007669"/>
    <property type="project" value="InterPro"/>
</dbReference>
<protein>
    <recommendedName>
        <fullName evidence="6">Protein YIP</fullName>
    </recommendedName>
</protein>
<evidence type="ECO:0000259" key="7">
    <source>
        <dbReference type="Pfam" id="PF04893"/>
    </source>
</evidence>
<evidence type="ECO:0000256" key="6">
    <source>
        <dbReference type="RuleBase" id="RU361264"/>
    </source>
</evidence>
<evidence type="ECO:0000256" key="4">
    <source>
        <dbReference type="ARBA" id="ARBA00022989"/>
    </source>
</evidence>